<keyword evidence="10" id="KW-0175">Coiled coil</keyword>
<dbReference type="Pfam" id="PF00270">
    <property type="entry name" value="DEAD"/>
    <property type="match status" value="1"/>
</dbReference>
<dbReference type="CDD" id="cd23825">
    <property type="entry name" value="RWD_DHX57"/>
    <property type="match status" value="1"/>
</dbReference>
<dbReference type="Gene3D" id="3.10.110.10">
    <property type="entry name" value="Ubiquitin Conjugating Enzyme"/>
    <property type="match status" value="1"/>
</dbReference>
<evidence type="ECO:0000256" key="2">
    <source>
        <dbReference type="ARBA" id="ARBA00012552"/>
    </source>
</evidence>
<dbReference type="Pfam" id="PF26026">
    <property type="entry name" value="RNA_hel_CTD"/>
    <property type="match status" value="1"/>
</dbReference>
<organism evidence="13 14">
    <name type="scientific">Anopheles albimanus</name>
    <name type="common">New world malaria mosquito</name>
    <dbReference type="NCBI Taxonomy" id="7167"/>
    <lineage>
        <taxon>Eukaryota</taxon>
        <taxon>Metazoa</taxon>
        <taxon>Ecdysozoa</taxon>
        <taxon>Arthropoda</taxon>
        <taxon>Hexapoda</taxon>
        <taxon>Insecta</taxon>
        <taxon>Pterygota</taxon>
        <taxon>Neoptera</taxon>
        <taxon>Endopterygota</taxon>
        <taxon>Diptera</taxon>
        <taxon>Nematocera</taxon>
        <taxon>Culicoidea</taxon>
        <taxon>Culicidae</taxon>
        <taxon>Anophelinae</taxon>
        <taxon>Anopheles</taxon>
    </lineage>
</organism>
<dbReference type="InterPro" id="IPR016135">
    <property type="entry name" value="UBQ-conjugating_enzyme/RWD"/>
</dbReference>
<dbReference type="InterPro" id="IPR001650">
    <property type="entry name" value="Helicase_C-like"/>
</dbReference>
<feature type="region of interest" description="Disordered" evidence="12">
    <location>
        <begin position="217"/>
        <end position="241"/>
    </location>
</feature>
<reference evidence="13 14" key="1">
    <citation type="journal article" date="2017" name="G3 (Bethesda)">
        <title>The Physical Genome Mapping of Anopheles albimanus Corrected Scaffold Misassemblies and Identified Interarm Rearrangements in Genus Anopheles.</title>
        <authorList>
            <person name="Artemov G.N."/>
            <person name="Peery A.N."/>
            <person name="Jiang X."/>
            <person name="Tu Z."/>
            <person name="Stegniy V.N."/>
            <person name="Sharakhova M.V."/>
            <person name="Sharakhov I.V."/>
        </authorList>
    </citation>
    <scope>NUCLEOTIDE SEQUENCE [LARGE SCALE GENOMIC DNA]</scope>
    <source>
        <strain evidence="13 14">ALBI9_A</strain>
    </source>
</reference>
<evidence type="ECO:0000256" key="9">
    <source>
        <dbReference type="ARBA" id="ARBA00022840"/>
    </source>
</evidence>
<dbReference type="FunFam" id="3.40.50.300:FF:000325">
    <property type="entry name" value="ATP-dependent RNA helicase DHX29"/>
    <property type="match status" value="1"/>
</dbReference>
<feature type="region of interest" description="Disordered" evidence="12">
    <location>
        <begin position="391"/>
        <end position="419"/>
    </location>
</feature>
<dbReference type="STRING" id="7167.A0A182FSY9"/>
<dbReference type="SUPFAM" id="SSF90229">
    <property type="entry name" value="CCCH zinc finger"/>
    <property type="match status" value="1"/>
</dbReference>
<keyword evidence="6" id="KW-0378">Hydrolase</keyword>
<dbReference type="CDD" id="cd18791">
    <property type="entry name" value="SF2_C_RHA"/>
    <property type="match status" value="1"/>
</dbReference>
<evidence type="ECO:0000256" key="6">
    <source>
        <dbReference type="ARBA" id="ARBA00022801"/>
    </source>
</evidence>
<dbReference type="InterPro" id="IPR009060">
    <property type="entry name" value="UBA-like_sf"/>
</dbReference>
<dbReference type="GO" id="GO:0008270">
    <property type="term" value="F:zinc ion binding"/>
    <property type="evidence" value="ECO:0007669"/>
    <property type="project" value="UniProtKB-KW"/>
</dbReference>
<evidence type="ECO:0000256" key="4">
    <source>
        <dbReference type="ARBA" id="ARBA00022741"/>
    </source>
</evidence>
<dbReference type="Pfam" id="PF05773">
    <property type="entry name" value="RWD"/>
    <property type="match status" value="1"/>
</dbReference>
<accession>A0A182FSY9</accession>
<feature type="region of interest" description="Disordered" evidence="12">
    <location>
        <begin position="270"/>
        <end position="290"/>
    </location>
</feature>
<dbReference type="EC" id="3.6.4.13" evidence="2"/>
<evidence type="ECO:0000256" key="3">
    <source>
        <dbReference type="ARBA" id="ARBA00022723"/>
    </source>
</evidence>
<proteinExistence type="inferred from homology"/>
<comment type="similarity">
    <text evidence="1">Belongs to the DEAD box helicase family. DEAH subfamily.</text>
</comment>
<keyword evidence="7" id="KW-0347">Helicase</keyword>
<evidence type="ECO:0000256" key="5">
    <source>
        <dbReference type="ARBA" id="ARBA00022771"/>
    </source>
</evidence>
<keyword evidence="14" id="KW-1185">Reference proteome</keyword>
<dbReference type="PROSITE" id="PS50030">
    <property type="entry name" value="UBA"/>
    <property type="match status" value="1"/>
</dbReference>
<dbReference type="InterPro" id="IPR000571">
    <property type="entry name" value="Znf_CCCH"/>
</dbReference>
<dbReference type="VEuPathDB" id="VectorBase:AALB20_035158"/>
<name>A0A182FSY9_ANOAL</name>
<dbReference type="VEuPathDB" id="VectorBase:AALB009669"/>
<dbReference type="GO" id="GO:0005524">
    <property type="term" value="F:ATP binding"/>
    <property type="evidence" value="ECO:0007669"/>
    <property type="project" value="UniProtKB-KW"/>
</dbReference>
<keyword evidence="5" id="KW-0863">Zinc-finger</keyword>
<dbReference type="Pfam" id="PF07717">
    <property type="entry name" value="OB_NTP_bind"/>
    <property type="match status" value="1"/>
</dbReference>
<dbReference type="InterPro" id="IPR011709">
    <property type="entry name" value="DEAD-box_helicase_OB_fold"/>
</dbReference>
<dbReference type="GeneID" id="118457337"/>
<dbReference type="Pfam" id="PF00271">
    <property type="entry name" value="Helicase_C"/>
    <property type="match status" value="1"/>
</dbReference>
<keyword evidence="9" id="KW-0067">ATP-binding</keyword>
<dbReference type="InterPro" id="IPR027417">
    <property type="entry name" value="P-loop_NTPase"/>
</dbReference>
<sequence length="1294" mass="146861">MDEDSRQMVADCFLRPIVDTRSTNTPNEPPPTKQPVKVELQVLRLKDESQTLIMETLRAIHGESFQLGDISKYVDQGNRLKKNFWQDRGNLVIQGGTDFSNVVRTGNSNEDKFRMYAAMKLHSYGFHRAHCDEALDHHNGDIDRSLELLFSKYFPPPADLAPPPEDYDEEELSTLRADEREALESIYDKLFVEKERNRVWQLKFKIDHLLVHSPSEMKKLAERERQQQEEERRRKQEELAKKKKAKKEPCWNYAKGKCRYGNRCYYSHGPDESSASEGTGGGKGDGKKLLDKATEEDPNWFFLEVRFPPGNRYPFERPVLLLRTTCPDIPDQLCLRVNRRLVQETIELTRDGMPCIYTVADLLQNDTEIGRFIELDRYQFLDAKRSLFYEPNEDENREGQVGELPSHHQRGSTGRQTGPRTNLEQVLKEDRNIVRKFLDKQANAAYREMVKARSNLPAWGKMNEILELLESNQILVISGETGCGKSTQVPQFLLDDWLLQSSQLDANAKLRHVEIVCTQPRRLSAIGVAERVAEERIEKVGNTVGYQIRLETRTSSSTRLTFCTTGILMRRLQSDPLLSSVTHVIVDEVHERSEESDFLLLILKQLLEKRSDLKVILMSATLNSNLFASYFGDIPVLDIPGRTFPVEQLFLEDILERSGFVLEPDSAYCRKLRKGDRDLLAQELEYADLQASAVPPAKSIRDENLKLTDIFARYADYSKQTCKTLYLMDPLRINPELIERVLTYIVDDPSHGWPQEGSILIFLPGLAEIQTVHESLTSSRLFGPRGERFVLIPLHSMLTNEEQALVFRKAPKGKRKIVLSTNIAETSITIDDCVFVIDCGQMKEKHFDSNRNMESLEMVWVSRANALQRKGRAGRVMPGVCIHLYTRPRFTNHILGQPVPEIHRIPLEPLLLRIKTLPTLQERPMSAVLGATIEPPSEENIEAAKKRLVDVGALDLDEHLTALGHHLAALPVDVRIGKLMLFGAIFQCVDSVLTIAAILSYKSPFVAPFAKRDEADNRKRQLAIANSDHLTMLNAYRRWLVAAQRSRYAGQCFAEENYLSSKTLTTIGEMKYQFLELLVSIGFVPIDLSGRSRSKRQQAVDDLAALTGAELNVNGDNNRLLAAILCAALYPNVAKVLTPEKSFVSGAGGAVPYLPQASDLRFKTRGDGFVALHPSSVNAQVGFFSSPFLVYQEKVKTSRIFIRETTMVPLLPMVLFSGSDLQIELHGGDFVILLGDGWLMLQTPTHQVAEMMKFLRLELVKMLELKISDPLLNLLNHEHGKRIIATIVHLISKE</sequence>
<reference evidence="13" key="2">
    <citation type="submission" date="2022-08" db="UniProtKB">
        <authorList>
            <consortium name="EnsemblMetazoa"/>
        </authorList>
    </citation>
    <scope>IDENTIFICATION</scope>
    <source>
        <strain evidence="13">STECLA/ALBI9_A</strain>
    </source>
</reference>
<dbReference type="Proteomes" id="UP000069272">
    <property type="component" value="Chromosome 2R"/>
</dbReference>
<dbReference type="InterPro" id="IPR015940">
    <property type="entry name" value="UBA"/>
</dbReference>
<evidence type="ECO:0000256" key="8">
    <source>
        <dbReference type="ARBA" id="ARBA00022833"/>
    </source>
</evidence>
<dbReference type="KEGG" id="aali:118457337"/>
<dbReference type="EnsemblMetazoa" id="AALB009669-RA">
    <property type="protein sequence ID" value="AALB009669-PA"/>
    <property type="gene ID" value="AALB009669"/>
</dbReference>
<dbReference type="PROSITE" id="PS50103">
    <property type="entry name" value="ZF_C3H1"/>
    <property type="match status" value="1"/>
</dbReference>
<dbReference type="FunFam" id="1.20.120.1080:FF:000002">
    <property type="entry name" value="Putative ATP-dependent RNA helicase DHX36"/>
    <property type="match status" value="1"/>
</dbReference>
<dbReference type="Pfam" id="PF04408">
    <property type="entry name" value="WHD_HA2"/>
    <property type="match status" value="1"/>
</dbReference>
<dbReference type="InterPro" id="IPR014001">
    <property type="entry name" value="Helicase_ATP-bd"/>
</dbReference>
<comment type="catalytic activity">
    <reaction evidence="11">
        <text>ATP + H2O = ADP + phosphate + H(+)</text>
        <dbReference type="Rhea" id="RHEA:13065"/>
        <dbReference type="ChEBI" id="CHEBI:15377"/>
        <dbReference type="ChEBI" id="CHEBI:15378"/>
        <dbReference type="ChEBI" id="CHEBI:30616"/>
        <dbReference type="ChEBI" id="CHEBI:43474"/>
        <dbReference type="ChEBI" id="CHEBI:456216"/>
        <dbReference type="EC" id="3.6.4.13"/>
    </reaction>
</comment>
<evidence type="ECO:0000256" key="12">
    <source>
        <dbReference type="SAM" id="MobiDB-lite"/>
    </source>
</evidence>
<protein>
    <recommendedName>
        <fullName evidence="2">RNA helicase</fullName>
        <ecNumber evidence="2">3.6.4.13</ecNumber>
    </recommendedName>
</protein>
<dbReference type="Pfam" id="PF21010">
    <property type="entry name" value="HA2_C"/>
    <property type="match status" value="1"/>
</dbReference>
<dbReference type="GO" id="GO:0003723">
    <property type="term" value="F:RNA binding"/>
    <property type="evidence" value="ECO:0007669"/>
    <property type="project" value="TreeGrafter"/>
</dbReference>
<dbReference type="InterPro" id="IPR011545">
    <property type="entry name" value="DEAD/DEAH_box_helicase_dom"/>
</dbReference>
<dbReference type="PANTHER" id="PTHR18934">
    <property type="entry name" value="ATP-DEPENDENT RNA HELICASE"/>
    <property type="match status" value="1"/>
</dbReference>
<dbReference type="GO" id="GO:0016787">
    <property type="term" value="F:hydrolase activity"/>
    <property type="evidence" value="ECO:0007669"/>
    <property type="project" value="UniProtKB-KW"/>
</dbReference>
<keyword evidence="4" id="KW-0547">Nucleotide-binding</keyword>
<dbReference type="InterPro" id="IPR006575">
    <property type="entry name" value="RWD_dom"/>
</dbReference>
<dbReference type="Gene3D" id="1.20.120.1080">
    <property type="match status" value="1"/>
</dbReference>
<evidence type="ECO:0000256" key="1">
    <source>
        <dbReference type="ARBA" id="ARBA00008792"/>
    </source>
</evidence>
<keyword evidence="8" id="KW-0862">Zinc</keyword>
<dbReference type="InterPro" id="IPR036855">
    <property type="entry name" value="Znf_CCCH_sf"/>
</dbReference>
<evidence type="ECO:0000256" key="11">
    <source>
        <dbReference type="ARBA" id="ARBA00047984"/>
    </source>
</evidence>
<dbReference type="SMART" id="SM00490">
    <property type="entry name" value="HELICc"/>
    <property type="match status" value="1"/>
</dbReference>
<dbReference type="SMART" id="SM00487">
    <property type="entry name" value="DEXDc"/>
    <property type="match status" value="1"/>
</dbReference>
<dbReference type="Gene3D" id="3.40.50.300">
    <property type="entry name" value="P-loop containing nucleotide triphosphate hydrolases"/>
    <property type="match status" value="2"/>
</dbReference>
<dbReference type="InterPro" id="IPR007502">
    <property type="entry name" value="Helicase-assoc_dom"/>
</dbReference>
<dbReference type="Gene3D" id="4.10.1000.10">
    <property type="entry name" value="Zinc finger, CCCH-type"/>
    <property type="match status" value="1"/>
</dbReference>
<dbReference type="OrthoDB" id="5600252at2759"/>
<dbReference type="RefSeq" id="XP_035774726.1">
    <property type="nucleotide sequence ID" value="XM_035918833.1"/>
</dbReference>
<evidence type="ECO:0000256" key="10">
    <source>
        <dbReference type="ARBA" id="ARBA00023054"/>
    </source>
</evidence>
<dbReference type="SMART" id="SM00847">
    <property type="entry name" value="HA2"/>
    <property type="match status" value="1"/>
</dbReference>
<dbReference type="SUPFAM" id="SSF46934">
    <property type="entry name" value="UBA-like"/>
    <property type="match status" value="1"/>
</dbReference>
<dbReference type="InterPro" id="IPR048333">
    <property type="entry name" value="HA2_WH"/>
</dbReference>
<evidence type="ECO:0000313" key="13">
    <source>
        <dbReference type="EnsemblMetazoa" id="AALB009669-PA"/>
    </source>
</evidence>
<dbReference type="FunFam" id="3.40.50.300:FF:001214">
    <property type="entry name" value="DExH-box ATP-dependent RNA helicase"/>
    <property type="match status" value="1"/>
</dbReference>
<dbReference type="PROSITE" id="PS51192">
    <property type="entry name" value="HELICASE_ATP_BIND_1"/>
    <property type="match status" value="1"/>
</dbReference>
<dbReference type="SUPFAM" id="SSF52540">
    <property type="entry name" value="P-loop containing nucleoside triphosphate hydrolases"/>
    <property type="match status" value="1"/>
</dbReference>
<evidence type="ECO:0000313" key="14">
    <source>
        <dbReference type="Proteomes" id="UP000069272"/>
    </source>
</evidence>
<feature type="compositionally biased region" description="Basic and acidic residues" evidence="12">
    <location>
        <begin position="217"/>
        <end position="240"/>
    </location>
</feature>
<evidence type="ECO:0000256" key="7">
    <source>
        <dbReference type="ARBA" id="ARBA00022806"/>
    </source>
</evidence>
<dbReference type="PROSITE" id="PS51194">
    <property type="entry name" value="HELICASE_CTER"/>
    <property type="match status" value="1"/>
</dbReference>
<keyword evidence="3" id="KW-0479">Metal-binding</keyword>
<dbReference type="InterPro" id="IPR059023">
    <property type="entry name" value="RNA_hel_CTD"/>
</dbReference>
<dbReference type="PANTHER" id="PTHR18934:SF145">
    <property type="entry name" value="ATP-DEPENDENT RNA HELICASE DHX57-RELATED"/>
    <property type="match status" value="1"/>
</dbReference>
<dbReference type="GO" id="GO:0003724">
    <property type="term" value="F:RNA helicase activity"/>
    <property type="evidence" value="ECO:0007669"/>
    <property type="project" value="UniProtKB-EC"/>
</dbReference>